<dbReference type="EMBL" id="MWIO01000056">
    <property type="protein sequence ID" value="THD05842.1"/>
    <property type="molecule type" value="Genomic_DNA"/>
</dbReference>
<evidence type="ECO:0008006" key="3">
    <source>
        <dbReference type="Google" id="ProtNLM"/>
    </source>
</evidence>
<evidence type="ECO:0000313" key="1">
    <source>
        <dbReference type="EMBL" id="THD05842.1"/>
    </source>
</evidence>
<dbReference type="Proteomes" id="UP000306317">
    <property type="component" value="Unassembled WGS sequence"/>
</dbReference>
<dbReference type="Pfam" id="PF14022">
    <property type="entry name" value="DUF4238"/>
    <property type="match status" value="1"/>
</dbReference>
<organism evidence="1 2">
    <name type="scientific">Rhodanobacter lindaniclasticus</name>
    <dbReference type="NCBI Taxonomy" id="75310"/>
    <lineage>
        <taxon>Bacteria</taxon>
        <taxon>Pseudomonadati</taxon>
        <taxon>Pseudomonadota</taxon>
        <taxon>Gammaproteobacteria</taxon>
        <taxon>Lysobacterales</taxon>
        <taxon>Rhodanobacteraceae</taxon>
        <taxon>Rhodanobacter</taxon>
    </lineage>
</organism>
<name>A0A4S3KBS1_9GAMM</name>
<dbReference type="AlphaFoldDB" id="A0A4S3KBS1"/>
<gene>
    <name evidence="1" type="ORF">B1991_15750</name>
</gene>
<keyword evidence="2" id="KW-1185">Reference proteome</keyword>
<reference evidence="1 2" key="1">
    <citation type="submission" date="2017-02" db="EMBL/GenBank/DDBJ databases">
        <title>Whole genome sequencing of Rhodanobacter lindaniclasticus DSM 17932.</title>
        <authorList>
            <person name="Kumar S."/>
            <person name="Patil P."/>
            <person name="Patil P.B."/>
        </authorList>
    </citation>
    <scope>NUCLEOTIDE SEQUENCE [LARGE SCALE GENOMIC DNA]</scope>
    <source>
        <strain evidence="1 2">DSM 17932</strain>
    </source>
</reference>
<sequence length="352" mass="39370">MSGVNQHYLPQFLMRGFATKGGTMKSPVYKAVEHHKSRGVMHARNVMSIGAQRNFYGKEGPESIDDAIDRLESRLAPVVRRLNLGELLSDDDIPQIASLATHLVIRAKHMRSLLEDGFREMGGLMRSYANDERLLERGAQRIDDAELERMIEEEAAKRRVTLTPGQRHLFKNRARAEIQRKKSDPVFKRELSEIIESGANRFEQEAVERSEQTHLKALGKGLDPAPRVALFQQLTWSVAHFPGEMLILSDVHVVAFSADGKGMSAVLHKDNPPALVALPISTERALIGSSVEGQLPIADDINRVGAKFAHEFFITERATEVTRALVASIGTAPTIFDDPEWREIRRTAPKED</sequence>
<evidence type="ECO:0000313" key="2">
    <source>
        <dbReference type="Proteomes" id="UP000306317"/>
    </source>
</evidence>
<protein>
    <recommendedName>
        <fullName evidence="3">DUF4238 domain-containing protein</fullName>
    </recommendedName>
</protein>
<proteinExistence type="predicted"/>
<comment type="caution">
    <text evidence="1">The sequence shown here is derived from an EMBL/GenBank/DDBJ whole genome shotgun (WGS) entry which is preliminary data.</text>
</comment>
<accession>A0A4S3KBS1</accession>
<dbReference type="RefSeq" id="WP_136259641.1">
    <property type="nucleotide sequence ID" value="NZ_MWIO01000056.1"/>
</dbReference>
<dbReference type="OrthoDB" id="509512at2"/>
<dbReference type="InterPro" id="IPR025332">
    <property type="entry name" value="DUF4238"/>
</dbReference>